<dbReference type="Proteomes" id="UP000831786">
    <property type="component" value="Chromosome"/>
</dbReference>
<protein>
    <submittedName>
        <fullName evidence="1">Alpha/beta hydrolase</fullName>
    </submittedName>
</protein>
<reference evidence="1 2" key="1">
    <citation type="submission" date="2022-04" db="EMBL/GenBank/DDBJ databases">
        <title>Leucobacter sp. isolated from rhizosphere of garlic.</title>
        <authorList>
            <person name="Won M."/>
            <person name="Lee C.-M."/>
            <person name="Woen H.-Y."/>
            <person name="Kwon S.-W."/>
        </authorList>
    </citation>
    <scope>NUCLEOTIDE SEQUENCE [LARGE SCALE GENOMIC DNA]</scope>
    <source>
        <strain evidence="1 2">H21R-40</strain>
    </source>
</reference>
<evidence type="ECO:0000313" key="1">
    <source>
        <dbReference type="EMBL" id="UOQ56142.1"/>
    </source>
</evidence>
<organism evidence="1 2">
    <name type="scientific">Leucobacter allii</name>
    <dbReference type="NCBI Taxonomy" id="2932247"/>
    <lineage>
        <taxon>Bacteria</taxon>
        <taxon>Bacillati</taxon>
        <taxon>Actinomycetota</taxon>
        <taxon>Actinomycetes</taxon>
        <taxon>Micrococcales</taxon>
        <taxon>Microbacteriaceae</taxon>
        <taxon>Leucobacter</taxon>
    </lineage>
</organism>
<accession>A0ABY4FJI5</accession>
<dbReference type="RefSeq" id="WP_244726334.1">
    <property type="nucleotide sequence ID" value="NZ_CP095045.1"/>
</dbReference>
<dbReference type="EMBL" id="CP095045">
    <property type="protein sequence ID" value="UOQ56142.1"/>
    <property type="molecule type" value="Genomic_DNA"/>
</dbReference>
<name>A0ABY4FJI5_9MICO</name>
<sequence>MAAPLARVRWFAKLQARELRVPARLIGQYLRTSAGISKGSLLASVEDNLRFVLPEAWAKFPGRALILVGQRERRLMRESASGIHRALPGSELITVGGCGHGIPLERAAWFNALVGDWLRQTS</sequence>
<gene>
    <name evidence="1" type="ORF">MUN78_10565</name>
</gene>
<dbReference type="SUPFAM" id="SSF53474">
    <property type="entry name" value="alpha/beta-Hydrolases"/>
    <property type="match status" value="1"/>
</dbReference>
<proteinExistence type="predicted"/>
<keyword evidence="1" id="KW-0378">Hydrolase</keyword>
<dbReference type="Gene3D" id="3.40.50.1820">
    <property type="entry name" value="alpha/beta hydrolase"/>
    <property type="match status" value="1"/>
</dbReference>
<evidence type="ECO:0000313" key="2">
    <source>
        <dbReference type="Proteomes" id="UP000831786"/>
    </source>
</evidence>
<dbReference type="GO" id="GO:0016787">
    <property type="term" value="F:hydrolase activity"/>
    <property type="evidence" value="ECO:0007669"/>
    <property type="project" value="UniProtKB-KW"/>
</dbReference>
<dbReference type="InterPro" id="IPR029058">
    <property type="entry name" value="AB_hydrolase_fold"/>
</dbReference>
<keyword evidence="2" id="KW-1185">Reference proteome</keyword>